<evidence type="ECO:0000313" key="2">
    <source>
        <dbReference type="EMBL" id="CAH7690046.1"/>
    </source>
</evidence>
<evidence type="ECO:0000313" key="3">
    <source>
        <dbReference type="Proteomes" id="UP001153365"/>
    </source>
</evidence>
<accession>A0AAV0BUY1</accession>
<gene>
    <name evidence="2" type="ORF">PPACK8108_LOCUS25269</name>
</gene>
<protein>
    <submittedName>
        <fullName evidence="2">Expressed protein</fullName>
    </submittedName>
</protein>
<keyword evidence="3" id="KW-1185">Reference proteome</keyword>
<organism evidence="2 3">
    <name type="scientific">Phakopsora pachyrhizi</name>
    <name type="common">Asian soybean rust disease fungus</name>
    <dbReference type="NCBI Taxonomy" id="170000"/>
    <lineage>
        <taxon>Eukaryota</taxon>
        <taxon>Fungi</taxon>
        <taxon>Dikarya</taxon>
        <taxon>Basidiomycota</taxon>
        <taxon>Pucciniomycotina</taxon>
        <taxon>Pucciniomycetes</taxon>
        <taxon>Pucciniales</taxon>
        <taxon>Phakopsoraceae</taxon>
        <taxon>Phakopsora</taxon>
    </lineage>
</organism>
<comment type="caution">
    <text evidence="2">The sequence shown here is derived from an EMBL/GenBank/DDBJ whole genome shotgun (WGS) entry which is preliminary data.</text>
</comment>
<proteinExistence type="predicted"/>
<feature type="compositionally biased region" description="Basic and acidic residues" evidence="1">
    <location>
        <begin position="310"/>
        <end position="320"/>
    </location>
</feature>
<feature type="region of interest" description="Disordered" evidence="1">
    <location>
        <begin position="284"/>
        <end position="324"/>
    </location>
</feature>
<dbReference type="AlphaFoldDB" id="A0AAV0BUY1"/>
<evidence type="ECO:0000256" key="1">
    <source>
        <dbReference type="SAM" id="MobiDB-lite"/>
    </source>
</evidence>
<name>A0AAV0BUY1_PHAPC</name>
<reference evidence="2" key="1">
    <citation type="submission" date="2022-06" db="EMBL/GenBank/DDBJ databases">
        <authorList>
            <consortium name="SYNGENTA / RWTH Aachen University"/>
        </authorList>
    </citation>
    <scope>NUCLEOTIDE SEQUENCE</scope>
</reference>
<dbReference type="EMBL" id="CALTRL010006186">
    <property type="protein sequence ID" value="CAH7690046.1"/>
    <property type="molecule type" value="Genomic_DNA"/>
</dbReference>
<feature type="compositionally biased region" description="Basic and acidic residues" evidence="1">
    <location>
        <begin position="284"/>
        <end position="295"/>
    </location>
</feature>
<sequence length="691" mass="80328">MLINFSFTKAIAFVYFFESRVEGQGGVIDFFAKVSSKSEPKNSASTSGSIVLSKDFDHKNWLSLGGLSFSNEPKSLDFNIDNDSSPLEEHSKPLEIVDFLALSKNEQLQNENLNHSYETNPPLQRSIQYQDSDNENRYWMEDQTQPISSSYSQTKIYESLLSNNEYDVKNLVKPSSPKAVNQMFEMLGNDGGYNGKTQNAKNYRVNHNYDLSNIKTSRTNQISEPYASNWKENMNEANKIVLPPIQKTDKDKPPGKIASLVKNSQFEYSNKKPKKLFDLQDNLKKHATEHQEKSRKGNLYEGDESPPENKILKKTGDIRDGGSATSEKIFEQRALFFCGKSSNSGTKRKIPAHLPQEVKLLKINEPNLILRETKHRKMDLENDTVPHEQIEYALTRLIGQKNQLGLLALFKEYEKNAEFIKENDLKNVALMVINHINNQIKNCSSDSFYIKNKEAIEFLNSNILIKVNSLAPNYNPIWSQYKFKNNDSDLKLKLDSMKLSRIVTELLQKHNDLYKHLADQKLNNKLLARLDLITNSFMGKLFLFYSIIINRVFCNDFDEVDFIKREVEALKFYCWTFENIFEKETDFSLDQIKILKEKWARNGIQVSDTDSIRILKKYHEINKMFKSHVSKRHRLIIWLVVELWLSCSRVDLYNNLKVKQKVFKNFEKFVNFIVYLILNFSPKVFLPKYNV</sequence>
<dbReference type="Proteomes" id="UP001153365">
    <property type="component" value="Unassembled WGS sequence"/>
</dbReference>